<dbReference type="GeneID" id="41594611"/>
<accession>A0A2K5APZ0</accession>
<gene>
    <name evidence="1" type="ORF">NCAV_0519</name>
</gene>
<proteinExistence type="predicted"/>
<evidence type="ECO:0000313" key="1">
    <source>
        <dbReference type="EMBL" id="SPC33712.1"/>
    </source>
</evidence>
<dbReference type="EMBL" id="LT981265">
    <property type="protein sequence ID" value="SPC33712.1"/>
    <property type="molecule type" value="Genomic_DNA"/>
</dbReference>
<evidence type="ECO:0000313" key="2">
    <source>
        <dbReference type="Proteomes" id="UP000236248"/>
    </source>
</evidence>
<organism evidence="1 2">
    <name type="scientific">Candidatus Nitrosocaldus cavascurensis</name>
    <dbReference type="NCBI Taxonomy" id="2058097"/>
    <lineage>
        <taxon>Archaea</taxon>
        <taxon>Nitrososphaerota</taxon>
        <taxon>Nitrososphaeria</taxon>
        <taxon>Candidatus Nitrosocaldales</taxon>
        <taxon>Candidatus Nitrosocaldaceae</taxon>
        <taxon>Candidatus Nitrosocaldus</taxon>
    </lineage>
</organism>
<dbReference type="AlphaFoldDB" id="A0A2K5APZ0"/>
<reference evidence="2" key="1">
    <citation type="submission" date="2018-01" db="EMBL/GenBank/DDBJ databases">
        <authorList>
            <person name="Kerou L M."/>
        </authorList>
    </citation>
    <scope>NUCLEOTIDE SEQUENCE [LARGE SCALE GENOMIC DNA]</scope>
    <source>
        <strain evidence="2">SCU2</strain>
    </source>
</reference>
<name>A0A2K5APZ0_9ARCH</name>
<sequence>MDAKSKVRDIIAREVGSKSIDTKVECFACHVMYTVMRECNMDEATADLLSQVLSEDSALNERFIQAIEYLHLYSRARALWFYSKDRVEKDAYLAMHVRNAIAEIEHEAREYGNDTVLRRLLLSYLSTYIAQVIGMDLHASTEELYYMLRKNGELEEEIKRILRKIITNE</sequence>
<protein>
    <submittedName>
        <fullName evidence="1">Uncharacterized protein</fullName>
    </submittedName>
</protein>
<keyword evidence="2" id="KW-1185">Reference proteome</keyword>
<dbReference type="KEGG" id="ncv:NCAV_0519"/>
<dbReference type="RefSeq" id="WP_103287476.1">
    <property type="nucleotide sequence ID" value="NZ_LT981265.1"/>
</dbReference>
<dbReference type="Proteomes" id="UP000236248">
    <property type="component" value="Chromosome NCAV"/>
</dbReference>